<feature type="domain" description="Disease resistance N-terminal" evidence="5">
    <location>
        <begin position="6"/>
        <end position="86"/>
    </location>
</feature>
<dbReference type="InterPro" id="IPR036388">
    <property type="entry name" value="WH-like_DNA-bd_sf"/>
</dbReference>
<dbReference type="GO" id="GO:0000166">
    <property type="term" value="F:nucleotide binding"/>
    <property type="evidence" value="ECO:0007669"/>
    <property type="project" value="UniProtKB-KW"/>
</dbReference>
<dbReference type="Pfam" id="PF23598">
    <property type="entry name" value="LRR_14"/>
    <property type="match status" value="1"/>
</dbReference>
<evidence type="ECO:0000256" key="3">
    <source>
        <dbReference type="ARBA" id="ARBA00022821"/>
    </source>
</evidence>
<dbReference type="InterPro" id="IPR044974">
    <property type="entry name" value="Disease_R_plants"/>
</dbReference>
<dbReference type="FunFam" id="1.10.10.10:FF:000322">
    <property type="entry name" value="Probable disease resistance protein At1g63360"/>
    <property type="match status" value="1"/>
</dbReference>
<feature type="compositionally biased region" description="Basic and acidic residues" evidence="4">
    <location>
        <begin position="129"/>
        <end position="141"/>
    </location>
</feature>
<feature type="region of interest" description="Disordered" evidence="4">
    <location>
        <begin position="118"/>
        <end position="162"/>
    </location>
</feature>
<dbReference type="OrthoDB" id="646178at2759"/>
<evidence type="ECO:0000256" key="2">
    <source>
        <dbReference type="ARBA" id="ARBA00022741"/>
    </source>
</evidence>
<dbReference type="Gene3D" id="3.80.10.10">
    <property type="entry name" value="Ribonuclease Inhibitor"/>
    <property type="match status" value="1"/>
</dbReference>
<comment type="caution">
    <text evidence="8">The sequence shown here is derived from an EMBL/GenBank/DDBJ whole genome shotgun (WGS) entry which is preliminary data.</text>
</comment>
<feature type="domain" description="Disease resistance R13L4/SHOC-2-like LRR" evidence="7">
    <location>
        <begin position="294"/>
        <end position="616"/>
    </location>
</feature>
<dbReference type="SUPFAM" id="SSF52058">
    <property type="entry name" value="L domain-like"/>
    <property type="match status" value="1"/>
</dbReference>
<organism evidence="8 9">
    <name type="scientific">Turnera subulata</name>
    <dbReference type="NCBI Taxonomy" id="218843"/>
    <lineage>
        <taxon>Eukaryota</taxon>
        <taxon>Viridiplantae</taxon>
        <taxon>Streptophyta</taxon>
        <taxon>Embryophyta</taxon>
        <taxon>Tracheophyta</taxon>
        <taxon>Spermatophyta</taxon>
        <taxon>Magnoliopsida</taxon>
        <taxon>eudicotyledons</taxon>
        <taxon>Gunneridae</taxon>
        <taxon>Pentapetalae</taxon>
        <taxon>rosids</taxon>
        <taxon>fabids</taxon>
        <taxon>Malpighiales</taxon>
        <taxon>Passifloraceae</taxon>
        <taxon>Turnera</taxon>
    </lineage>
</organism>
<dbReference type="InterPro" id="IPR032675">
    <property type="entry name" value="LRR_dom_sf"/>
</dbReference>
<dbReference type="InterPro" id="IPR058922">
    <property type="entry name" value="WHD_DRP"/>
</dbReference>
<dbReference type="CDD" id="cd14798">
    <property type="entry name" value="RX-CC_like"/>
    <property type="match status" value="1"/>
</dbReference>
<protein>
    <recommendedName>
        <fullName evidence="10">Rx N-terminal domain-containing protein</fullName>
    </recommendedName>
</protein>
<evidence type="ECO:0000313" key="8">
    <source>
        <dbReference type="EMBL" id="KAJ4840645.1"/>
    </source>
</evidence>
<dbReference type="InterPro" id="IPR055414">
    <property type="entry name" value="LRR_R13L4/SHOC2-like"/>
</dbReference>
<gene>
    <name evidence="8" type="ORF">Tsubulata_033201</name>
</gene>
<dbReference type="Pfam" id="PF23559">
    <property type="entry name" value="WHD_DRP"/>
    <property type="match status" value="1"/>
</dbReference>
<proteinExistence type="predicted"/>
<name>A0A9Q0JH99_9ROSI</name>
<dbReference type="Gene3D" id="1.10.10.10">
    <property type="entry name" value="Winged helix-like DNA-binding domain superfamily/Winged helix DNA-binding domain"/>
    <property type="match status" value="1"/>
</dbReference>
<evidence type="ECO:0000259" key="6">
    <source>
        <dbReference type="Pfam" id="PF23559"/>
    </source>
</evidence>
<keyword evidence="9" id="KW-1185">Reference proteome</keyword>
<keyword evidence="1" id="KW-0677">Repeat</keyword>
<evidence type="ECO:0008006" key="10">
    <source>
        <dbReference type="Google" id="ProtNLM"/>
    </source>
</evidence>
<reference evidence="8" key="1">
    <citation type="submission" date="2022-02" db="EMBL/GenBank/DDBJ databases">
        <authorList>
            <person name="Henning P.M."/>
            <person name="McCubbin A.G."/>
            <person name="Shore J.S."/>
        </authorList>
    </citation>
    <scope>NUCLEOTIDE SEQUENCE</scope>
    <source>
        <strain evidence="8">F60SS</strain>
        <tissue evidence="8">Leaves</tissue>
    </source>
</reference>
<keyword evidence="3" id="KW-0611">Plant defense</keyword>
<evidence type="ECO:0000259" key="7">
    <source>
        <dbReference type="Pfam" id="PF23598"/>
    </source>
</evidence>
<dbReference type="GO" id="GO:0098542">
    <property type="term" value="P:defense response to other organism"/>
    <property type="evidence" value="ECO:0007669"/>
    <property type="project" value="TreeGrafter"/>
</dbReference>
<reference evidence="8" key="2">
    <citation type="journal article" date="2023" name="Plants (Basel)">
        <title>Annotation of the Turnera subulata (Passifloraceae) Draft Genome Reveals the S-Locus Evolved after the Divergence of Turneroideae from Passifloroideae in a Stepwise Manner.</title>
        <authorList>
            <person name="Henning P.M."/>
            <person name="Roalson E.H."/>
            <person name="Mir W."/>
            <person name="McCubbin A.G."/>
            <person name="Shore J.S."/>
        </authorList>
    </citation>
    <scope>NUCLEOTIDE SEQUENCE</scope>
    <source>
        <strain evidence="8">F60SS</strain>
    </source>
</reference>
<dbReference type="Pfam" id="PF18052">
    <property type="entry name" value="Rx_N"/>
    <property type="match status" value="1"/>
</dbReference>
<dbReference type="PANTHER" id="PTHR23155">
    <property type="entry name" value="DISEASE RESISTANCE PROTEIN RP"/>
    <property type="match status" value="1"/>
</dbReference>
<evidence type="ECO:0000256" key="4">
    <source>
        <dbReference type="SAM" id="MobiDB-lite"/>
    </source>
</evidence>
<accession>A0A9Q0JH99</accession>
<dbReference type="EMBL" id="JAKUCV010003001">
    <property type="protein sequence ID" value="KAJ4840645.1"/>
    <property type="molecule type" value="Genomic_DNA"/>
</dbReference>
<evidence type="ECO:0000259" key="5">
    <source>
        <dbReference type="Pfam" id="PF18052"/>
    </source>
</evidence>
<dbReference type="AlphaFoldDB" id="A0A9Q0JH99"/>
<dbReference type="PANTHER" id="PTHR23155:SF1136">
    <property type="entry name" value="DISEASE RESISTANCE PROTEIN RPM1"/>
    <property type="match status" value="1"/>
</dbReference>
<sequence length="670" mass="76265">MAEAGVNFFPQRLDSLLLQESEIFRGFEDQMERIKTRMREIGQFIRDRGSVEADVAFSSWETEVRDLVHDMDDHVDEFVIKMDQYGSDRMALKDWFRSELQKIESRLAETVYKMTEFTDSTSIEAETEHEERTDGREKEANEGNLEQSEETEGSPTSSESSSRHFRKNYISLPYYLKSCLMYCCIFPENYQIKKGKLIRLLVAEGLVQQRAEQLLEDVAEENINELISRGMLQLSDECRGSGTKLTVSSPYRTFIRESFVTAEDNADFVIPRSARRILTSDVNKFAHSLDSHRLRSLFLFGKEEFSGGKWLDSTREKFLRVLDVEDTRIKSLPDEVGDLIHLTYLGLKGTDLNELPEGLGNLRALQTLDITWCGYLTALPPAILNLERLRHLKICKNVPVEGMELQGIGKLKSLLTLIGVHPHGSIAKELGKLTQLRRLGVRDITEGNSGELFESLMKMHSLLSLALEAQNCIDQHLLLPESFSPPPLLRKLGLEGLLAKVPNWLGSMESLTKLRLGFSHLSENPTSVLQYLPNLKHLTLWNAYDAKKIGKEFCAAGGFLKLEVLSMASHFLEEWTELEEGALPKLKSLHFHNCSRLRMLPEGLQFVTTLRHLDLLPLLDDHAERLKPDGGEENYKISHIPIVQFLPMSALNALINERFRDSSPEPATDE</sequence>
<evidence type="ECO:0000256" key="1">
    <source>
        <dbReference type="ARBA" id="ARBA00022737"/>
    </source>
</evidence>
<dbReference type="InterPro" id="IPR038005">
    <property type="entry name" value="RX-like_CC"/>
</dbReference>
<feature type="domain" description="Disease resistance protein winged helix" evidence="6">
    <location>
        <begin position="185"/>
        <end position="241"/>
    </location>
</feature>
<dbReference type="Proteomes" id="UP001141552">
    <property type="component" value="Unassembled WGS sequence"/>
</dbReference>
<evidence type="ECO:0000313" key="9">
    <source>
        <dbReference type="Proteomes" id="UP001141552"/>
    </source>
</evidence>
<keyword evidence="2" id="KW-0547">Nucleotide-binding</keyword>
<dbReference type="Gene3D" id="1.20.5.4130">
    <property type="match status" value="1"/>
</dbReference>
<dbReference type="InterPro" id="IPR041118">
    <property type="entry name" value="Rx_N"/>
</dbReference>